<dbReference type="Pfam" id="PF07287">
    <property type="entry name" value="AtuA"/>
    <property type="match status" value="1"/>
</dbReference>
<sequence length="449" mass="50181">MKSIRIGCGAGCSCDRIEPAADLIKYGNLDYLVFECLAERTMADNMQSKSKDSKLGYTPMLRERMERMLKIARQNNVKIITNMGGSNIEEAVKIIIDVAKKENIEGLKIGVVEGDDILDRIEEYNDFKLNGLDKCICDIKEDIISANIYLGADGILEALENGANFVITGRIADASLFIGPIKHEFGWNIYDEHELGQAALLGHLLECAGQLTGGYAADPGYKDIPNLHKLGFPIAEIDETGKFFIDKVKGSGGEISERLCKEQLIYEIENPSNYITPDAIVDFTEVTFKEIDKDVVEANGCRAVGFPDTLKVCLGYHYGFLGEAEISFGGKNSLKKAKLCEDIIRKRLDIIDLNYDDVQFDYIGYNSLYKNSIIEEIDISEPFEIRLRMAIRGKRYDDICKAIREVDFMYTNGPSGSSGIYTKSRELIGITSFLIPREDVNVKIKLVEV</sequence>
<dbReference type="AlphaFoldDB" id="A0A5P3XFL5"/>
<dbReference type="PANTHER" id="PTHR47472:SF1">
    <property type="entry name" value="DUF1446-DOMAIN-CONTAINING PROTEIN"/>
    <property type="match status" value="1"/>
</dbReference>
<evidence type="ECO:0000313" key="3">
    <source>
        <dbReference type="Proteomes" id="UP000326961"/>
    </source>
</evidence>
<dbReference type="InterPro" id="IPR010839">
    <property type="entry name" value="AtuA_N"/>
</dbReference>
<reference evidence="2 3" key="1">
    <citation type="submission" date="2018-09" db="EMBL/GenBank/DDBJ databases">
        <title>A clostridial neurotoxin that targets Anopheles mosquitoes.</title>
        <authorList>
            <person name="Contreras E."/>
            <person name="Masuyer G."/>
            <person name="Qureshi N."/>
            <person name="Chawla S."/>
            <person name="Lim H.L."/>
            <person name="Chen J."/>
            <person name="Stenmark P."/>
            <person name="Gill S."/>
        </authorList>
    </citation>
    <scope>NUCLEOTIDE SEQUENCE [LARGE SCALE GENOMIC DNA]</scope>
    <source>
        <strain evidence="2 3">Cbm</strain>
    </source>
</reference>
<proteinExistence type="predicted"/>
<evidence type="ECO:0000259" key="1">
    <source>
        <dbReference type="Pfam" id="PF07287"/>
    </source>
</evidence>
<dbReference type="Proteomes" id="UP000326961">
    <property type="component" value="Chromosome"/>
</dbReference>
<evidence type="ECO:0000313" key="2">
    <source>
        <dbReference type="EMBL" id="QEZ69116.1"/>
    </source>
</evidence>
<accession>A0A5P3XFL5</accession>
<protein>
    <submittedName>
        <fullName evidence="2">DUF1446 domain-containing protein</fullName>
    </submittedName>
</protein>
<dbReference type="PANTHER" id="PTHR47472">
    <property type="entry name" value="PROPIONYL-COA CARBOXYLASE"/>
    <property type="match status" value="1"/>
</dbReference>
<dbReference type="EMBL" id="CP032452">
    <property type="protein sequence ID" value="QEZ69116.1"/>
    <property type="molecule type" value="Genomic_DNA"/>
</dbReference>
<dbReference type="RefSeq" id="WP_150886730.1">
    <property type="nucleotide sequence ID" value="NZ_CP032452.1"/>
</dbReference>
<gene>
    <name evidence="2" type="ORF">D4A35_09300</name>
</gene>
<feature type="domain" description="Acyclic terpene utilisation N-terminal" evidence="1">
    <location>
        <begin position="4"/>
        <end position="445"/>
    </location>
</feature>
<name>A0A5P3XFL5_PARBF</name>
<organism evidence="2 3">
    <name type="scientific">Paraclostridium bifermentans</name>
    <name type="common">Clostridium bifermentans</name>
    <dbReference type="NCBI Taxonomy" id="1490"/>
    <lineage>
        <taxon>Bacteria</taxon>
        <taxon>Bacillati</taxon>
        <taxon>Bacillota</taxon>
        <taxon>Clostridia</taxon>
        <taxon>Peptostreptococcales</taxon>
        <taxon>Peptostreptococcaceae</taxon>
        <taxon>Paraclostridium</taxon>
    </lineage>
</organism>